<accession>B1ZCY2</accession>
<dbReference type="EMBL" id="CP001029">
    <property type="protein sequence ID" value="ACB80851.1"/>
    <property type="molecule type" value="Genomic_DNA"/>
</dbReference>
<proteinExistence type="predicted"/>
<dbReference type="eggNOG" id="ENOG5032QUN">
    <property type="taxonomic scope" value="Bacteria"/>
</dbReference>
<sequence>MLTTSAALAAPAPVAAPSLLSTRAMLRGVRISMWDGRKHDRAISDEVNRAKGAAADAGRFNKALVPAEALKPVQAAAGRVRAVHARYTLPWTDNGLDILPAAAVVDYDREMRAARAEFEAAADVFCNMVFPGLLLSAPARLGDMFRASDYPDASEIRDRFSMRVRTLNMPDARDFRVDMSDAQARAIRAELEAESRAALAEAMESAWQRVADVCGRMVERLNAYKPATMKGEKSEGVFRDSLVENVRDLVAVLPAFNLTNDPTLADVSERMRAELCKADAAELRDDVALRERTAAAAAEIHAIASDFLA</sequence>
<dbReference type="Proteomes" id="UP000007136">
    <property type="component" value="Chromosome"/>
</dbReference>
<dbReference type="AlphaFoldDB" id="B1ZCY2"/>
<dbReference type="HOGENOM" id="CLU_078203_0_0_5"/>
<protein>
    <recommendedName>
        <fullName evidence="3">DUF3150 domain-containing protein</fullName>
    </recommendedName>
</protein>
<reference evidence="1" key="1">
    <citation type="submission" date="2008-04" db="EMBL/GenBank/DDBJ databases">
        <title>Complete sequence of chromosome of Methylobacterium populi BJ001.</title>
        <authorList>
            <consortium name="US DOE Joint Genome Institute"/>
            <person name="Copeland A."/>
            <person name="Lucas S."/>
            <person name="Lapidus A."/>
            <person name="Glavina del Rio T."/>
            <person name="Dalin E."/>
            <person name="Tice H."/>
            <person name="Bruce D."/>
            <person name="Goodwin L."/>
            <person name="Pitluck S."/>
            <person name="Chertkov O."/>
            <person name="Brettin T."/>
            <person name="Detter J.C."/>
            <person name="Han C."/>
            <person name="Kuske C.R."/>
            <person name="Schmutz J."/>
            <person name="Larimer F."/>
            <person name="Land M."/>
            <person name="Hauser L."/>
            <person name="Kyrpides N."/>
            <person name="Mikhailova N."/>
            <person name="Marx C."/>
            <person name="Richardson P."/>
        </authorList>
    </citation>
    <scope>NUCLEOTIDE SEQUENCE [LARGE SCALE GENOMIC DNA]</scope>
    <source>
        <strain evidence="1">BJ001</strain>
    </source>
</reference>
<dbReference type="KEGG" id="mpo:Mpop_2696"/>
<evidence type="ECO:0000313" key="1">
    <source>
        <dbReference type="EMBL" id="ACB80851.1"/>
    </source>
</evidence>
<dbReference type="STRING" id="441620.Mpop_2696"/>
<evidence type="ECO:0008006" key="3">
    <source>
        <dbReference type="Google" id="ProtNLM"/>
    </source>
</evidence>
<gene>
    <name evidence="1" type="ordered locus">Mpop_2696</name>
</gene>
<evidence type="ECO:0000313" key="2">
    <source>
        <dbReference type="Proteomes" id="UP000007136"/>
    </source>
</evidence>
<organism evidence="1 2">
    <name type="scientific">Methylorubrum populi (strain ATCC BAA-705 / NCIMB 13946 / BJ001)</name>
    <name type="common">Methylobacterium populi</name>
    <dbReference type="NCBI Taxonomy" id="441620"/>
    <lineage>
        <taxon>Bacteria</taxon>
        <taxon>Pseudomonadati</taxon>
        <taxon>Pseudomonadota</taxon>
        <taxon>Alphaproteobacteria</taxon>
        <taxon>Hyphomicrobiales</taxon>
        <taxon>Methylobacteriaceae</taxon>
        <taxon>Methylorubrum</taxon>
    </lineage>
</organism>
<name>B1ZCY2_METPB</name>